<evidence type="ECO:0000313" key="2">
    <source>
        <dbReference type="Proteomes" id="UP000485880"/>
    </source>
</evidence>
<dbReference type="Proteomes" id="UP000485880">
    <property type="component" value="Unassembled WGS sequence"/>
</dbReference>
<keyword evidence="2" id="KW-1185">Reference proteome</keyword>
<dbReference type="EMBL" id="CABFMQ020000142">
    <property type="protein sequence ID" value="VTZ52457.1"/>
    <property type="molecule type" value="Genomic_DNA"/>
</dbReference>
<organism evidence="1 2">
    <name type="scientific">Methylocella tundrae</name>
    <dbReference type="NCBI Taxonomy" id="227605"/>
    <lineage>
        <taxon>Bacteria</taxon>
        <taxon>Pseudomonadati</taxon>
        <taxon>Pseudomonadota</taxon>
        <taxon>Alphaproteobacteria</taxon>
        <taxon>Hyphomicrobiales</taxon>
        <taxon>Beijerinckiaceae</taxon>
        <taxon>Methylocella</taxon>
    </lineage>
</organism>
<proteinExistence type="predicted"/>
<evidence type="ECO:0008006" key="3">
    <source>
        <dbReference type="Google" id="ProtNLM"/>
    </source>
</evidence>
<reference evidence="1 2" key="1">
    <citation type="submission" date="2019-05" db="EMBL/GenBank/DDBJ databases">
        <authorList>
            <person name="Farhan Ul Haque M."/>
        </authorList>
    </citation>
    <scope>NUCLEOTIDE SEQUENCE [LARGE SCALE GENOMIC DNA]</scope>
    <source>
        <strain evidence="1">2</strain>
    </source>
</reference>
<evidence type="ECO:0000313" key="1">
    <source>
        <dbReference type="EMBL" id="VTZ52457.1"/>
    </source>
</evidence>
<comment type="caution">
    <text evidence="1">The sequence shown here is derived from an EMBL/GenBank/DDBJ whole genome shotgun (WGS) entry which is preliminary data.</text>
</comment>
<gene>
    <name evidence="1" type="ORF">MPC4_80128</name>
</gene>
<sequence length="76" mass="8058">MKIIVLILTCLASTPEEECTKKTAIDFREIAADSVMQCAMAGMTIAASDPRGNEGLRTKIVCGRPTKEGSRADGGQ</sequence>
<dbReference type="RefSeq" id="WP_174514031.1">
    <property type="nucleotide sequence ID" value="NZ_CABFMQ020000142.1"/>
</dbReference>
<accession>A0A8B6MBP7</accession>
<name>A0A8B6MBP7_METTU</name>
<dbReference type="AlphaFoldDB" id="A0A8B6MBP7"/>
<protein>
    <recommendedName>
        <fullName evidence="3">Ribosomal protein S27</fullName>
    </recommendedName>
</protein>